<dbReference type="Pfam" id="PF00646">
    <property type="entry name" value="F-box"/>
    <property type="match status" value="1"/>
</dbReference>
<dbReference type="InterPro" id="IPR001810">
    <property type="entry name" value="F-box_dom"/>
</dbReference>
<dbReference type="EMBL" id="MU839836">
    <property type="protein sequence ID" value="KAK1754008.1"/>
    <property type="molecule type" value="Genomic_DNA"/>
</dbReference>
<feature type="domain" description="F-box" evidence="1">
    <location>
        <begin position="39"/>
        <end position="75"/>
    </location>
</feature>
<evidence type="ECO:0000313" key="2">
    <source>
        <dbReference type="EMBL" id="KAK1754008.1"/>
    </source>
</evidence>
<dbReference type="SUPFAM" id="SSF81383">
    <property type="entry name" value="F-box domain"/>
    <property type="match status" value="1"/>
</dbReference>
<keyword evidence="3" id="KW-1185">Reference proteome</keyword>
<proteinExistence type="predicted"/>
<accession>A0AAJ0BBI5</accession>
<organism evidence="2 3">
    <name type="scientific">Echria macrotheca</name>
    <dbReference type="NCBI Taxonomy" id="438768"/>
    <lineage>
        <taxon>Eukaryota</taxon>
        <taxon>Fungi</taxon>
        <taxon>Dikarya</taxon>
        <taxon>Ascomycota</taxon>
        <taxon>Pezizomycotina</taxon>
        <taxon>Sordariomycetes</taxon>
        <taxon>Sordariomycetidae</taxon>
        <taxon>Sordariales</taxon>
        <taxon>Schizotheciaceae</taxon>
        <taxon>Echria</taxon>
    </lineage>
</organism>
<sequence length="285" mass="32734">MSRNPKPTRCAILFPLGILCNPIVPPENGVPPTALSPMESLPPPVLHRILHSLPYLSRIRLAVTSWTLRASVADPSAHGSLLDKVCFVRDRLSFLLESQRWWNPRICHGCWRVRDLSKFSANQLSYPEEMGWRRRCRNCLWRFYGPDRDAEAAGRWARLERCIVCLELKEEGEGCEGCVVFEKRMAEERLRNALEMRWRRARERKRAWRRGDFFELDDVDAGDTVGASRGWMWVDEDGEADGVDDDEGDSLVPWMRTVGWSQQADPLVDGEVAFTAEEADIGYEV</sequence>
<protein>
    <recommendedName>
        <fullName evidence="1">F-box domain-containing protein</fullName>
    </recommendedName>
</protein>
<comment type="caution">
    <text evidence="2">The sequence shown here is derived from an EMBL/GenBank/DDBJ whole genome shotgun (WGS) entry which is preliminary data.</text>
</comment>
<name>A0AAJ0BBI5_9PEZI</name>
<evidence type="ECO:0000313" key="3">
    <source>
        <dbReference type="Proteomes" id="UP001239445"/>
    </source>
</evidence>
<evidence type="ECO:0000259" key="1">
    <source>
        <dbReference type="Pfam" id="PF00646"/>
    </source>
</evidence>
<dbReference type="InterPro" id="IPR036047">
    <property type="entry name" value="F-box-like_dom_sf"/>
</dbReference>
<dbReference type="Proteomes" id="UP001239445">
    <property type="component" value="Unassembled WGS sequence"/>
</dbReference>
<reference evidence="2" key="1">
    <citation type="submission" date="2023-06" db="EMBL/GenBank/DDBJ databases">
        <title>Genome-scale phylogeny and comparative genomics of the fungal order Sordariales.</title>
        <authorList>
            <consortium name="Lawrence Berkeley National Laboratory"/>
            <person name="Hensen N."/>
            <person name="Bonometti L."/>
            <person name="Westerberg I."/>
            <person name="Brannstrom I.O."/>
            <person name="Guillou S."/>
            <person name="Cros-Aarteil S."/>
            <person name="Calhoun S."/>
            <person name="Haridas S."/>
            <person name="Kuo A."/>
            <person name="Mondo S."/>
            <person name="Pangilinan J."/>
            <person name="Riley R."/>
            <person name="Labutti K."/>
            <person name="Andreopoulos B."/>
            <person name="Lipzen A."/>
            <person name="Chen C."/>
            <person name="Yanf M."/>
            <person name="Daum C."/>
            <person name="Ng V."/>
            <person name="Clum A."/>
            <person name="Steindorff A."/>
            <person name="Ohm R."/>
            <person name="Martin F."/>
            <person name="Silar P."/>
            <person name="Natvig D."/>
            <person name="Lalanne C."/>
            <person name="Gautier V."/>
            <person name="Ament-Velasquez S.L."/>
            <person name="Kruys A."/>
            <person name="Hutchinson M.I."/>
            <person name="Powell A.J."/>
            <person name="Barry K."/>
            <person name="Miller A.N."/>
            <person name="Grigoriev I.V."/>
            <person name="Debuchy R."/>
            <person name="Gladieux P."/>
            <person name="Thoren M.H."/>
            <person name="Johannesson H."/>
        </authorList>
    </citation>
    <scope>NUCLEOTIDE SEQUENCE</scope>
    <source>
        <strain evidence="2">PSN4</strain>
    </source>
</reference>
<dbReference type="AlphaFoldDB" id="A0AAJ0BBI5"/>
<gene>
    <name evidence="2" type="ORF">QBC47DRAFT_429488</name>
</gene>